<reference evidence="2" key="1">
    <citation type="submission" date="2014-05" db="EMBL/GenBank/DDBJ databases">
        <title>The transcriptome of the halophilic microalga Tetraselmis sp. GSL018 isolated from the Great Salt Lake, Utah.</title>
        <authorList>
            <person name="Jinkerson R.E."/>
            <person name="D'Adamo S."/>
            <person name="Posewitz M.C."/>
        </authorList>
    </citation>
    <scope>NUCLEOTIDE SEQUENCE</scope>
    <source>
        <strain evidence="2">GSL018</strain>
    </source>
</reference>
<gene>
    <name evidence="2" type="ORF">TSPGSL018_8111</name>
</gene>
<evidence type="ECO:0000313" key="2">
    <source>
        <dbReference type="EMBL" id="JAC81366.1"/>
    </source>
</evidence>
<proteinExistence type="predicted"/>
<feature type="region of interest" description="Disordered" evidence="1">
    <location>
        <begin position="1"/>
        <end position="27"/>
    </location>
</feature>
<name>A0A061SF40_9CHLO</name>
<protein>
    <submittedName>
        <fullName evidence="2">Uncharacterized protein</fullName>
    </submittedName>
</protein>
<organism evidence="2">
    <name type="scientific">Tetraselmis sp. GSL018</name>
    <dbReference type="NCBI Taxonomy" id="582737"/>
    <lineage>
        <taxon>Eukaryota</taxon>
        <taxon>Viridiplantae</taxon>
        <taxon>Chlorophyta</taxon>
        <taxon>core chlorophytes</taxon>
        <taxon>Chlorodendrophyceae</taxon>
        <taxon>Chlorodendrales</taxon>
        <taxon>Chlorodendraceae</taxon>
        <taxon>Tetraselmis</taxon>
    </lineage>
</organism>
<accession>A0A061SF40</accession>
<dbReference type="AlphaFoldDB" id="A0A061SF40"/>
<dbReference type="EMBL" id="GBEZ01003799">
    <property type="protein sequence ID" value="JAC81366.1"/>
    <property type="molecule type" value="Transcribed_RNA"/>
</dbReference>
<evidence type="ECO:0000256" key="1">
    <source>
        <dbReference type="SAM" id="MobiDB-lite"/>
    </source>
</evidence>
<sequence length="27" mass="3265">MSSCRRAPIRMGTQKQQKQQQTHYERS</sequence>